<dbReference type="PANTHER" id="PTHR24177:SF292">
    <property type="entry name" value="ANKYRIN REPEAT FAMILY PROTEIN-RELATED"/>
    <property type="match status" value="1"/>
</dbReference>
<dbReference type="OrthoDB" id="1925304at2759"/>
<dbReference type="SUPFAM" id="SSF48403">
    <property type="entry name" value="Ankyrin repeat"/>
    <property type="match status" value="1"/>
</dbReference>
<keyword evidence="2" id="KW-0812">Transmembrane</keyword>
<dbReference type="InterPro" id="IPR036770">
    <property type="entry name" value="Ankyrin_rpt-contain_sf"/>
</dbReference>
<keyword evidence="1" id="KW-0040">ANK repeat</keyword>
<feature type="repeat" description="ANK" evidence="1">
    <location>
        <begin position="241"/>
        <end position="273"/>
    </location>
</feature>
<dbReference type="PANTHER" id="PTHR24177">
    <property type="entry name" value="CASKIN"/>
    <property type="match status" value="1"/>
</dbReference>
<dbReference type="InterPro" id="IPR002110">
    <property type="entry name" value="Ankyrin_rpt"/>
</dbReference>
<evidence type="ECO:0000259" key="3">
    <source>
        <dbReference type="Pfam" id="PF13962"/>
    </source>
</evidence>
<dbReference type="AlphaFoldDB" id="A0A834GQ80"/>
<evidence type="ECO:0000313" key="4">
    <source>
        <dbReference type="EMBL" id="KAF7137682.1"/>
    </source>
</evidence>
<dbReference type="Proteomes" id="UP000626092">
    <property type="component" value="Unassembled WGS sequence"/>
</dbReference>
<dbReference type="Pfam" id="PF13962">
    <property type="entry name" value="PGG"/>
    <property type="match status" value="1"/>
</dbReference>
<accession>A0A834GQ80</accession>
<evidence type="ECO:0000313" key="5">
    <source>
        <dbReference type="Proteomes" id="UP000626092"/>
    </source>
</evidence>
<gene>
    <name evidence="4" type="ORF">RHSIM_Rhsim07G0242500</name>
</gene>
<dbReference type="InterPro" id="IPR026961">
    <property type="entry name" value="PGG_dom"/>
</dbReference>
<reference evidence="4" key="1">
    <citation type="submission" date="2019-11" db="EMBL/GenBank/DDBJ databases">
        <authorList>
            <person name="Liu Y."/>
            <person name="Hou J."/>
            <person name="Li T.-Q."/>
            <person name="Guan C.-H."/>
            <person name="Wu X."/>
            <person name="Wu H.-Z."/>
            <person name="Ling F."/>
            <person name="Zhang R."/>
            <person name="Shi X.-G."/>
            <person name="Ren J.-P."/>
            <person name="Chen E.-F."/>
            <person name="Sun J.-M."/>
        </authorList>
    </citation>
    <scope>NUCLEOTIDE SEQUENCE</scope>
    <source>
        <strain evidence="4">Adult_tree_wgs_1</strain>
        <tissue evidence="4">Leaves</tissue>
    </source>
</reference>
<name>A0A834GQ80_RHOSS</name>
<feature type="domain" description="PGG" evidence="3">
    <location>
        <begin position="614"/>
        <end position="727"/>
    </location>
</feature>
<dbReference type="EMBL" id="WJXA01000007">
    <property type="protein sequence ID" value="KAF7137682.1"/>
    <property type="molecule type" value="Genomic_DNA"/>
</dbReference>
<proteinExistence type="predicted"/>
<dbReference type="Gene3D" id="1.25.40.20">
    <property type="entry name" value="Ankyrin repeat-containing domain"/>
    <property type="match status" value="1"/>
</dbReference>
<evidence type="ECO:0000256" key="1">
    <source>
        <dbReference type="PROSITE-ProRule" id="PRU00023"/>
    </source>
</evidence>
<dbReference type="Pfam" id="PF00023">
    <property type="entry name" value="Ank"/>
    <property type="match status" value="1"/>
</dbReference>
<sequence length="780" mass="87812">MDTSSKPSFRVCGAYPYPKDLKVEELVPKKLHSNLSNYVVWKKQMLDDVITHYGLLGFINGTVRCPPNIHPVIVGNVPNASGIIHKSSIESIPTKQGSTGHTGEKNKRLTRYVAWKRTDELVRKWIMSRLSKSIKNKLGGFETAKELWKALVQLVEDTQIAEQKKRMNRYGSLYKATIEGDWEAADKFLNEEPNAVTARITFGLETPLIVAVKVKVASRMHFAEKLVGRMSPDDLALGDYKGRTALHRAAGAGNIEVAKLLVGKNPRLPYLETDVQEMPLFYAAGRGDKEMVRFLMQSMDRKRLKGEPGFRILYQLTINQLYDIALEVLRDSPKLAFFIPKKEEDLKYHALTALADEPSSFESGNNYNFLKRFIYSRTLIICMEAEDIEDYRRRDQDIEAPTSNNFVADNGGWGYAVKKRLPAIFWKVAGTIGRLIEPIREKKLLHSQALELLLYLCEQAIKLDFSNASRIFWLPLEQATSAGIHEIVEEILRLHPYAVSLENHEKQLIFQQAIVYRQEKVFNIIYQLKECSASVLSKWDTKGNNALHLAGYVAPPQLLYRRAGAALQMQRELQWFKEVEALVLSKTKEERNKEGKTPAQVFSDTHKELVKEGEEWMKDNASSCTIIASLIATVVFAAAIQVPGGNNENGRPIFNQEGAFVIFGISNALALFSSISSVIMFLSILTSPCAEKDFLFSLPHKLIIGLITLFLSILFTMAAFGATLYLVFGGNKGWILIPVVALGCLPVTLFGALQFPLLVEMMKSTYSSSIFDKRSGRLLL</sequence>
<protein>
    <recommendedName>
        <fullName evidence="3">PGG domain-containing protein</fullName>
    </recommendedName>
</protein>
<feature type="transmembrane region" description="Helical" evidence="2">
    <location>
        <begin position="734"/>
        <end position="759"/>
    </location>
</feature>
<keyword evidence="5" id="KW-1185">Reference proteome</keyword>
<keyword evidence="2" id="KW-1133">Transmembrane helix</keyword>
<feature type="transmembrane region" description="Helical" evidence="2">
    <location>
        <begin position="660"/>
        <end position="682"/>
    </location>
</feature>
<dbReference type="PROSITE" id="PS50088">
    <property type="entry name" value="ANK_REPEAT"/>
    <property type="match status" value="1"/>
</dbReference>
<dbReference type="PROSITE" id="PS50297">
    <property type="entry name" value="ANK_REP_REGION"/>
    <property type="match status" value="1"/>
</dbReference>
<organism evidence="4 5">
    <name type="scientific">Rhododendron simsii</name>
    <name type="common">Sims's rhododendron</name>
    <dbReference type="NCBI Taxonomy" id="118357"/>
    <lineage>
        <taxon>Eukaryota</taxon>
        <taxon>Viridiplantae</taxon>
        <taxon>Streptophyta</taxon>
        <taxon>Embryophyta</taxon>
        <taxon>Tracheophyta</taxon>
        <taxon>Spermatophyta</taxon>
        <taxon>Magnoliopsida</taxon>
        <taxon>eudicotyledons</taxon>
        <taxon>Gunneridae</taxon>
        <taxon>Pentapetalae</taxon>
        <taxon>asterids</taxon>
        <taxon>Ericales</taxon>
        <taxon>Ericaceae</taxon>
        <taxon>Ericoideae</taxon>
        <taxon>Rhodoreae</taxon>
        <taxon>Rhododendron</taxon>
    </lineage>
</organism>
<feature type="transmembrane region" description="Helical" evidence="2">
    <location>
        <begin position="621"/>
        <end position="640"/>
    </location>
</feature>
<dbReference type="GO" id="GO:0016020">
    <property type="term" value="C:membrane"/>
    <property type="evidence" value="ECO:0007669"/>
    <property type="project" value="TreeGrafter"/>
</dbReference>
<comment type="caution">
    <text evidence="4">The sequence shown here is derived from an EMBL/GenBank/DDBJ whole genome shotgun (WGS) entry which is preliminary data.</text>
</comment>
<keyword evidence="2" id="KW-0472">Membrane</keyword>
<evidence type="ECO:0000256" key="2">
    <source>
        <dbReference type="SAM" id="Phobius"/>
    </source>
</evidence>
<feature type="transmembrane region" description="Helical" evidence="2">
    <location>
        <begin position="702"/>
        <end position="728"/>
    </location>
</feature>
<dbReference type="SMART" id="SM00248">
    <property type="entry name" value="ANK"/>
    <property type="match status" value="3"/>
</dbReference>